<evidence type="ECO:0000259" key="2">
    <source>
        <dbReference type="Pfam" id="PF13175"/>
    </source>
</evidence>
<name>A0A1N7HX55_9FLAO</name>
<keyword evidence="6" id="KW-1185">Reference proteome</keyword>
<dbReference type="AlphaFoldDB" id="A0A1N7HX55"/>
<dbReference type="Pfam" id="PF13175">
    <property type="entry name" value="AAA_15"/>
    <property type="match status" value="1"/>
</dbReference>
<reference evidence="3 6" key="2">
    <citation type="submission" date="2018-11" db="EMBL/GenBank/DDBJ databases">
        <title>Proposal to divide the Flavobacteriaceae and reorganize its genera based on Amino Acid Identity values calculated from whole genome sequences.</title>
        <authorList>
            <person name="Nicholson A.C."/>
            <person name="Gulvik C.A."/>
            <person name="Whitney A.M."/>
            <person name="Humrighouse B.W."/>
            <person name="Bell M."/>
            <person name="Holmes B."/>
            <person name="Steigerwalt A.G."/>
            <person name="Villarma A."/>
            <person name="Sheth M."/>
            <person name="Batra D."/>
            <person name="Pryor J."/>
            <person name="Bernardet J.-F."/>
            <person name="Hugo C."/>
            <person name="Kampfer P."/>
            <person name="Newman J."/>
            <person name="McQuiston J.R."/>
        </authorList>
    </citation>
    <scope>NUCLEOTIDE SEQUENCE [LARGE SCALE GENOMIC DNA]</scope>
    <source>
        <strain evidence="3 6">DSM 16927</strain>
    </source>
</reference>
<dbReference type="InterPro" id="IPR027417">
    <property type="entry name" value="P-loop_NTPase"/>
</dbReference>
<dbReference type="GO" id="GO:0000731">
    <property type="term" value="P:DNA synthesis involved in DNA repair"/>
    <property type="evidence" value="ECO:0007669"/>
    <property type="project" value="TreeGrafter"/>
</dbReference>
<evidence type="ECO:0000313" key="4">
    <source>
        <dbReference type="EMBL" id="SIS29392.1"/>
    </source>
</evidence>
<dbReference type="CDD" id="cd02440">
    <property type="entry name" value="AdoMet_MTases"/>
    <property type="match status" value="1"/>
</dbReference>
<dbReference type="Proteomes" id="UP000279541">
    <property type="component" value="Chromosome"/>
</dbReference>
<dbReference type="EMBL" id="FTNZ01000001">
    <property type="protein sequence ID" value="SIS29392.1"/>
    <property type="molecule type" value="Genomic_DNA"/>
</dbReference>
<dbReference type="SUPFAM" id="SSF53335">
    <property type="entry name" value="S-adenosyl-L-methionine-dependent methyltransferases"/>
    <property type="match status" value="1"/>
</dbReference>
<proteinExistence type="predicted"/>
<keyword evidence="1" id="KW-0175">Coiled coil</keyword>
<dbReference type="PANTHER" id="PTHR32182">
    <property type="entry name" value="DNA REPLICATION AND REPAIR PROTEIN RECF"/>
    <property type="match status" value="1"/>
</dbReference>
<dbReference type="RefSeq" id="WP_076351757.1">
    <property type="nucleotide sequence ID" value="NZ_CP033926.1"/>
</dbReference>
<dbReference type="EMBL" id="CP033926">
    <property type="protein sequence ID" value="AZA98800.1"/>
    <property type="molecule type" value="Genomic_DNA"/>
</dbReference>
<dbReference type="KEGG" id="cjt:EG359_03890"/>
<evidence type="ECO:0000313" key="3">
    <source>
        <dbReference type="EMBL" id="AZA98800.1"/>
    </source>
</evidence>
<gene>
    <name evidence="3" type="ORF">EG359_03890</name>
    <name evidence="4" type="ORF">SAMN05421768_101584</name>
</gene>
<sequence length="650" mass="74671">MKISKIKISKEETKKVNLKEIDLTKKPLGSTVALVGKNGAGKSRILKFVENYSSSINFDKFNEEHITNLPLSLILPFESDLNQAKGIYESLIKQKISPQQINNSITDQLQRFIRRFSQIAPAYIKVVDNDDLKIIKDKINNNLDFETILKGDFGNIDSKIPNLIENPQAAPLSQLNQFTAINNKTTVNYLKKLSTEIVSYEFNLYLKNRENTAIIIEQMKENESYKLFNNFQKYVKKFLGKDFSYSQTAEGGTVNSILHFNNEPFNVDLLSPGQKMLFAYAILFFYLDTNSKTNIRESIIIIDEPEKHLHPEAQIKLLDALKDIVSKNGQLWIATHSVHILSHLDFDEILMVKDDEIISPSRTTPGNSFNELMGLEEHVMELISFINSISEWAYSNFMVQCFKDPEVIFGTNINDPQFKLFKEFIQNKSDIKLLDFGAGKGRIGYTIGEDETVSERIKYNAYEIDKSNFELLSKVPNLDTLYSTANEIPRNNFDCIILCNVLHEINPDNWIESLNIIKDSLNLNGYLIIIEDRFLPKGETAHEYGYIILGAEETKILLNSKNSIELKLNEANFKERIIFNTFQKNDISPDNESLIKSLQKLKENTFNNIKKLKKEKKDLNQGRRLANETQLYINSQLYLESLNKVKKGES</sequence>
<feature type="coiled-coil region" evidence="1">
    <location>
        <begin position="595"/>
        <end position="629"/>
    </location>
</feature>
<dbReference type="GO" id="GO:0006302">
    <property type="term" value="P:double-strand break repair"/>
    <property type="evidence" value="ECO:0007669"/>
    <property type="project" value="TreeGrafter"/>
</dbReference>
<dbReference type="Gene3D" id="3.40.50.150">
    <property type="entry name" value="Vaccinia Virus protein VP39"/>
    <property type="match status" value="1"/>
</dbReference>
<evidence type="ECO:0000313" key="6">
    <source>
        <dbReference type="Proteomes" id="UP000279541"/>
    </source>
</evidence>
<dbReference type="Gene3D" id="3.40.50.300">
    <property type="entry name" value="P-loop containing nucleotide triphosphate hydrolases"/>
    <property type="match status" value="1"/>
</dbReference>
<protein>
    <submittedName>
        <fullName evidence="4">AAA domain-containing protein, putative AbiEii toxin, Type IV TA system</fullName>
    </submittedName>
</protein>
<reference evidence="4 5" key="1">
    <citation type="submission" date="2017-01" db="EMBL/GenBank/DDBJ databases">
        <authorList>
            <person name="Mah S.A."/>
            <person name="Swanson W.J."/>
            <person name="Moy G.W."/>
            <person name="Vacquier V.D."/>
        </authorList>
    </citation>
    <scope>NUCLEOTIDE SEQUENCE [LARGE SCALE GENOMIC DNA]</scope>
    <source>
        <strain evidence="4 5">DSM 16927</strain>
    </source>
</reference>
<dbReference type="CDD" id="cd00267">
    <property type="entry name" value="ABC_ATPase"/>
    <property type="match status" value="1"/>
</dbReference>
<evidence type="ECO:0000313" key="5">
    <source>
        <dbReference type="Proteomes" id="UP000186106"/>
    </source>
</evidence>
<organism evidence="4 5">
    <name type="scientific">Chryseobacterium joostei</name>
    <dbReference type="NCBI Taxonomy" id="112234"/>
    <lineage>
        <taxon>Bacteria</taxon>
        <taxon>Pseudomonadati</taxon>
        <taxon>Bacteroidota</taxon>
        <taxon>Flavobacteriia</taxon>
        <taxon>Flavobacteriales</taxon>
        <taxon>Weeksellaceae</taxon>
        <taxon>Chryseobacterium group</taxon>
        <taxon>Chryseobacterium</taxon>
    </lineage>
</organism>
<dbReference type="SUPFAM" id="SSF52540">
    <property type="entry name" value="P-loop containing nucleoside triphosphate hydrolases"/>
    <property type="match status" value="1"/>
</dbReference>
<dbReference type="OrthoDB" id="9792800at2"/>
<dbReference type="Proteomes" id="UP000186106">
    <property type="component" value="Unassembled WGS sequence"/>
</dbReference>
<evidence type="ECO:0000256" key="1">
    <source>
        <dbReference type="SAM" id="Coils"/>
    </source>
</evidence>
<dbReference type="InterPro" id="IPR041685">
    <property type="entry name" value="AAA_GajA/Old/RecF-like"/>
</dbReference>
<accession>A0A1N7HX55</accession>
<dbReference type="PANTHER" id="PTHR32182:SF22">
    <property type="entry name" value="ATP-DEPENDENT ENDONUCLEASE, OLD FAMILY-RELATED"/>
    <property type="match status" value="1"/>
</dbReference>
<dbReference type="InterPro" id="IPR029063">
    <property type="entry name" value="SAM-dependent_MTases_sf"/>
</dbReference>
<feature type="domain" description="Endonuclease GajA/Old nuclease/RecF-like AAA" evidence="2">
    <location>
        <begin position="1"/>
        <end position="340"/>
    </location>
</feature>